<keyword evidence="2" id="KW-0812">Transmembrane</keyword>
<dbReference type="OrthoDB" id="58570at2759"/>
<evidence type="ECO:0000313" key="10">
    <source>
        <dbReference type="Proteomes" id="UP000320762"/>
    </source>
</evidence>
<proteinExistence type="inferred from homology"/>
<dbReference type="GO" id="GO:0034727">
    <property type="term" value="P:piecemeal microautophagy of the nucleus"/>
    <property type="evidence" value="ECO:0007669"/>
    <property type="project" value="TreeGrafter"/>
</dbReference>
<dbReference type="EMBL" id="VDMD01000042">
    <property type="protein sequence ID" value="TRM57769.1"/>
    <property type="molecule type" value="Genomic_DNA"/>
</dbReference>
<evidence type="ECO:0000256" key="7">
    <source>
        <dbReference type="ARBA" id="ARBA00037847"/>
    </source>
</evidence>
<evidence type="ECO:0000256" key="4">
    <source>
        <dbReference type="ARBA" id="ARBA00022989"/>
    </source>
</evidence>
<feature type="non-terminal residue" evidence="9">
    <location>
        <position position="1"/>
    </location>
</feature>
<organism evidence="9 10">
    <name type="scientific">Schizophyllum amplum</name>
    <dbReference type="NCBI Taxonomy" id="97359"/>
    <lineage>
        <taxon>Eukaryota</taxon>
        <taxon>Fungi</taxon>
        <taxon>Dikarya</taxon>
        <taxon>Basidiomycota</taxon>
        <taxon>Agaricomycotina</taxon>
        <taxon>Agaricomycetes</taxon>
        <taxon>Agaricomycetidae</taxon>
        <taxon>Agaricales</taxon>
        <taxon>Schizophyllaceae</taxon>
        <taxon>Schizophyllum</taxon>
    </lineage>
</organism>
<sequence length="107" mass="11821">VYAAHHTRFPYRRPDSNGACTGVTSICAIGGYALESRCHQGQRIVYDTITELGWAQDARTHPIKVIIDQLLSKPWNATTPAPPPPGKKETRRGGGPAGLRFRRRRTA</sequence>
<dbReference type="GO" id="GO:0046461">
    <property type="term" value="P:neutral lipid catabolic process"/>
    <property type="evidence" value="ECO:0007669"/>
    <property type="project" value="TreeGrafter"/>
</dbReference>
<evidence type="ECO:0000256" key="6">
    <source>
        <dbReference type="ARBA" id="ARBA00023180"/>
    </source>
</evidence>
<dbReference type="Proteomes" id="UP000320762">
    <property type="component" value="Unassembled WGS sequence"/>
</dbReference>
<gene>
    <name evidence="9" type="ORF">BD626DRAFT_574106</name>
</gene>
<keyword evidence="10" id="KW-1185">Reference proteome</keyword>
<evidence type="ECO:0000313" key="9">
    <source>
        <dbReference type="EMBL" id="TRM57769.1"/>
    </source>
</evidence>
<evidence type="ECO:0000256" key="5">
    <source>
        <dbReference type="ARBA" id="ARBA00023136"/>
    </source>
</evidence>
<dbReference type="AlphaFoldDB" id="A0A550BYY7"/>
<dbReference type="GO" id="GO:0034496">
    <property type="term" value="P:multivesicular body membrane disassembly"/>
    <property type="evidence" value="ECO:0007669"/>
    <property type="project" value="TreeGrafter"/>
</dbReference>
<comment type="caution">
    <text evidence="9">The sequence shown here is derived from an EMBL/GenBank/DDBJ whole genome shotgun (WGS) entry which is preliminary data.</text>
</comment>
<accession>A0A550BYY7</accession>
<protein>
    <submittedName>
        <fullName evidence="9">Uncharacterized protein</fullName>
    </submittedName>
</protein>
<keyword evidence="3" id="KW-0378">Hydrolase</keyword>
<feature type="region of interest" description="Disordered" evidence="8">
    <location>
        <begin position="74"/>
        <end position="107"/>
    </location>
</feature>
<dbReference type="GO" id="GO:0004620">
    <property type="term" value="F:phospholipase activity"/>
    <property type="evidence" value="ECO:0007669"/>
    <property type="project" value="TreeGrafter"/>
</dbReference>
<dbReference type="GO" id="GO:0012505">
    <property type="term" value="C:endomembrane system"/>
    <property type="evidence" value="ECO:0007669"/>
    <property type="project" value="UniProtKB-SubCell"/>
</dbReference>
<evidence type="ECO:0000256" key="8">
    <source>
        <dbReference type="SAM" id="MobiDB-lite"/>
    </source>
</evidence>
<evidence type="ECO:0000256" key="2">
    <source>
        <dbReference type="ARBA" id="ARBA00022692"/>
    </source>
</evidence>
<dbReference type="InterPro" id="IPR050805">
    <property type="entry name" value="ATG15_Lipase"/>
</dbReference>
<comment type="subcellular location">
    <subcellularLocation>
        <location evidence="7">Endomembrane system</location>
        <topology evidence="7">Single-pass membrane protein</topology>
    </subcellularLocation>
</comment>
<keyword evidence="6" id="KW-0325">Glycoprotein</keyword>
<dbReference type="STRING" id="97359.A0A550BYY7"/>
<comment type="similarity">
    <text evidence="1">Belongs to the AB hydrolase superfamily. Lipase family.</text>
</comment>
<evidence type="ECO:0000256" key="1">
    <source>
        <dbReference type="ARBA" id="ARBA00010701"/>
    </source>
</evidence>
<name>A0A550BYY7_9AGAR</name>
<dbReference type="GO" id="GO:0016020">
    <property type="term" value="C:membrane"/>
    <property type="evidence" value="ECO:0007669"/>
    <property type="project" value="TreeGrafter"/>
</dbReference>
<keyword evidence="5" id="KW-0472">Membrane</keyword>
<dbReference type="GO" id="GO:0005775">
    <property type="term" value="C:vacuolar lumen"/>
    <property type="evidence" value="ECO:0007669"/>
    <property type="project" value="TreeGrafter"/>
</dbReference>
<keyword evidence="4" id="KW-1133">Transmembrane helix</keyword>
<dbReference type="PANTHER" id="PTHR47175:SF2">
    <property type="entry name" value="LIPASE ATG15-RELATED"/>
    <property type="match status" value="1"/>
</dbReference>
<reference evidence="9 10" key="1">
    <citation type="journal article" date="2019" name="New Phytol.">
        <title>Comparative genomics reveals unique wood-decay strategies and fruiting body development in the Schizophyllaceae.</title>
        <authorList>
            <person name="Almasi E."/>
            <person name="Sahu N."/>
            <person name="Krizsan K."/>
            <person name="Balint B."/>
            <person name="Kovacs G.M."/>
            <person name="Kiss B."/>
            <person name="Cseklye J."/>
            <person name="Drula E."/>
            <person name="Henrissat B."/>
            <person name="Nagy I."/>
            <person name="Chovatia M."/>
            <person name="Adam C."/>
            <person name="LaButti K."/>
            <person name="Lipzen A."/>
            <person name="Riley R."/>
            <person name="Grigoriev I.V."/>
            <person name="Nagy L.G."/>
        </authorList>
    </citation>
    <scope>NUCLEOTIDE SEQUENCE [LARGE SCALE GENOMIC DNA]</scope>
    <source>
        <strain evidence="9 10">NL-1724</strain>
    </source>
</reference>
<dbReference type="GO" id="GO:0006660">
    <property type="term" value="P:phosphatidylserine catabolic process"/>
    <property type="evidence" value="ECO:0007669"/>
    <property type="project" value="TreeGrafter"/>
</dbReference>
<dbReference type="PANTHER" id="PTHR47175">
    <property type="entry name" value="LIPASE ATG15-RELATED"/>
    <property type="match status" value="1"/>
</dbReference>
<evidence type="ECO:0000256" key="3">
    <source>
        <dbReference type="ARBA" id="ARBA00022801"/>
    </source>
</evidence>